<dbReference type="SMART" id="SM00552">
    <property type="entry name" value="ADEAMc"/>
    <property type="match status" value="1"/>
</dbReference>
<dbReference type="Pfam" id="PF02137">
    <property type="entry name" value="A_deamin"/>
    <property type="match status" value="1"/>
</dbReference>
<dbReference type="GO" id="GO:0006382">
    <property type="term" value="P:adenosine to inosine editing"/>
    <property type="evidence" value="ECO:0007669"/>
    <property type="project" value="TreeGrafter"/>
</dbReference>
<dbReference type="PROSITE" id="PS50141">
    <property type="entry name" value="A_DEAMIN_EDITASE"/>
    <property type="match status" value="1"/>
</dbReference>
<keyword evidence="6" id="KW-1185">Reference proteome</keyword>
<evidence type="ECO:0000313" key="6">
    <source>
        <dbReference type="Proteomes" id="UP000007635"/>
    </source>
</evidence>
<feature type="domain" description="A to I editase" evidence="4">
    <location>
        <begin position="391"/>
        <end position="681"/>
    </location>
</feature>
<proteinExistence type="predicted"/>
<reference evidence="5 6" key="1">
    <citation type="journal article" date="2021" name="G3 (Bethesda)">
        <title>Improved contiguity of the threespine stickleback genome using long-read sequencing.</title>
        <authorList>
            <person name="Nath S."/>
            <person name="Shaw D.E."/>
            <person name="White M.A."/>
        </authorList>
    </citation>
    <scope>NUCLEOTIDE SEQUENCE [LARGE SCALE GENOMIC DNA]</scope>
    <source>
        <strain evidence="5 6">Lake Benthic</strain>
    </source>
</reference>
<dbReference type="InParanoid" id="G3PZQ1"/>
<sequence length="685" mass="74603">MISCVFGAVFSERGNVLSTLINPISHCDAGVSSAEDADNSSTSSLEVKENRDDGGQLDGQLLRRYRPSAFCTAFPKRGPRAPKRKRLHQSHPTCKRAAWAAARKNALVQLNELRPGPRYEVASKTGPPHAPVFSVAVEVSGFRFEGRGPTKKQAKMRAAELALRSFVQFPNASQVHASPPRPTGAPSDFTVDQLEPPGAFLGEFELRESCDLPHRNAAKKELFSSVYGHRRVVRLALDFTSSRPKRRPAGAAVPERLSPVALLSELRPGIRYTCLTERVHGRPARSFVMVVRLEGRVFEGCGHSKRSAKARAAGAALQSVYGIGLGPERKVTGLQHQLPQFFAESIFQLVEEKYSELRHGRSSTSPYARHKGLAAVVMTRGFDLRSSRVVSLATGTKCRDSDGVGDREGTLSDCHAEVLSRRALVRFLYAQLELLLCEPADCEEQSIFVSNTAGGGFRLRDGVFFHMYASSSPCGDARLNCPHETTAASLVTFSPLVLDPSRRFHCHLRVKVDGGEGTLPITARGANQNPQPLVTMSCTDKIAKWSVVGLQGALLSHLVEPVYLHSLTVGTLSHTGHLGRAVARRLAPVRRLPFPYRRQKLLLGCTSNMVPTSLVVRLQANKLPITHAATGRASANAAQRTYSGSKMAAGRYQRAMQQFTGALRDGGLGTWLRKPPESGRSNASV</sequence>
<dbReference type="PANTHER" id="PTHR10910:SF17">
    <property type="entry name" value="DOUBLE-STRANDED RNA-SPECIFIC EDITASE B2"/>
    <property type="match status" value="1"/>
</dbReference>
<feature type="domain" description="DRBM" evidence="3">
    <location>
        <begin position="102"/>
        <end position="168"/>
    </location>
</feature>
<name>G3PZQ1_GASAC</name>
<dbReference type="SMART" id="SM00358">
    <property type="entry name" value="DSRM"/>
    <property type="match status" value="2"/>
</dbReference>
<evidence type="ECO:0000259" key="3">
    <source>
        <dbReference type="PROSITE" id="PS50137"/>
    </source>
</evidence>
<dbReference type="GO" id="GO:0006396">
    <property type="term" value="P:RNA processing"/>
    <property type="evidence" value="ECO:0007669"/>
    <property type="project" value="InterPro"/>
</dbReference>
<dbReference type="GO" id="GO:0008251">
    <property type="term" value="F:tRNA-specific adenosine deaminase activity"/>
    <property type="evidence" value="ECO:0007669"/>
    <property type="project" value="TreeGrafter"/>
</dbReference>
<dbReference type="GO" id="GO:0003725">
    <property type="term" value="F:double-stranded RNA binding"/>
    <property type="evidence" value="ECO:0007669"/>
    <property type="project" value="TreeGrafter"/>
</dbReference>
<evidence type="ECO:0000256" key="2">
    <source>
        <dbReference type="SAM" id="MobiDB-lite"/>
    </source>
</evidence>
<dbReference type="Proteomes" id="UP000007635">
    <property type="component" value="Chromosome III"/>
</dbReference>
<evidence type="ECO:0000313" key="5">
    <source>
        <dbReference type="Ensembl" id="ENSGACP00000023091.2"/>
    </source>
</evidence>
<dbReference type="eggNOG" id="KOG2777">
    <property type="taxonomic scope" value="Eukaryota"/>
</dbReference>
<organism evidence="5 6">
    <name type="scientific">Gasterosteus aculeatus aculeatus</name>
    <name type="common">three-spined stickleback</name>
    <dbReference type="NCBI Taxonomy" id="481459"/>
    <lineage>
        <taxon>Eukaryota</taxon>
        <taxon>Metazoa</taxon>
        <taxon>Chordata</taxon>
        <taxon>Craniata</taxon>
        <taxon>Vertebrata</taxon>
        <taxon>Euteleostomi</taxon>
        <taxon>Actinopterygii</taxon>
        <taxon>Neopterygii</taxon>
        <taxon>Teleostei</taxon>
        <taxon>Neoteleostei</taxon>
        <taxon>Acanthomorphata</taxon>
        <taxon>Eupercaria</taxon>
        <taxon>Perciformes</taxon>
        <taxon>Cottioidei</taxon>
        <taxon>Gasterosteales</taxon>
        <taxon>Gasterosteidae</taxon>
        <taxon>Gasterosteus</taxon>
    </lineage>
</organism>
<evidence type="ECO:0000259" key="4">
    <source>
        <dbReference type="PROSITE" id="PS50141"/>
    </source>
</evidence>
<dbReference type="Pfam" id="PF00035">
    <property type="entry name" value="dsrm"/>
    <property type="match status" value="2"/>
</dbReference>
<dbReference type="GO" id="GO:0005737">
    <property type="term" value="C:cytoplasm"/>
    <property type="evidence" value="ECO:0007669"/>
    <property type="project" value="TreeGrafter"/>
</dbReference>
<dbReference type="InterPro" id="IPR002466">
    <property type="entry name" value="A_deamin"/>
</dbReference>
<dbReference type="PROSITE" id="PS50137">
    <property type="entry name" value="DS_RBD"/>
    <property type="match status" value="2"/>
</dbReference>
<dbReference type="GeneTree" id="ENSGT00940000157252"/>
<dbReference type="FunFam" id="3.30.160.20:FF:000009">
    <property type="entry name" value="Adenosine deaminase RNA-specific B2 (inactive)"/>
    <property type="match status" value="1"/>
</dbReference>
<dbReference type="InterPro" id="IPR014720">
    <property type="entry name" value="dsRBD_dom"/>
</dbReference>
<dbReference type="OMA" id="DLLHCNA"/>
<feature type="region of interest" description="Disordered" evidence="2">
    <location>
        <begin position="31"/>
        <end position="58"/>
    </location>
</feature>
<evidence type="ECO:0000256" key="1">
    <source>
        <dbReference type="PROSITE-ProRule" id="PRU00266"/>
    </source>
</evidence>
<dbReference type="Gene3D" id="3.30.160.20">
    <property type="match status" value="2"/>
</dbReference>
<reference evidence="5" key="2">
    <citation type="submission" date="2025-08" db="UniProtKB">
        <authorList>
            <consortium name="Ensembl"/>
        </authorList>
    </citation>
    <scope>IDENTIFICATION</scope>
</reference>
<reference evidence="5" key="3">
    <citation type="submission" date="2025-09" db="UniProtKB">
        <authorList>
            <consortium name="Ensembl"/>
        </authorList>
    </citation>
    <scope>IDENTIFICATION</scope>
</reference>
<accession>G3PZQ1</accession>
<feature type="domain" description="DRBM" evidence="3">
    <location>
        <begin position="285"/>
        <end position="322"/>
    </location>
</feature>
<dbReference type="GO" id="GO:0003726">
    <property type="term" value="F:double-stranded RNA adenosine deaminase activity"/>
    <property type="evidence" value="ECO:0007669"/>
    <property type="project" value="TreeGrafter"/>
</dbReference>
<dbReference type="SUPFAM" id="SSF54768">
    <property type="entry name" value="dsRNA-binding domain-like"/>
    <property type="match status" value="2"/>
</dbReference>
<dbReference type="Ensembl" id="ENSGACT00000023135.2">
    <property type="protein sequence ID" value="ENSGACP00000023091.2"/>
    <property type="gene ID" value="ENSGACG00000017477.2"/>
</dbReference>
<dbReference type="Bgee" id="ENSGACG00000017477">
    <property type="expression patterns" value="Expressed in camera-type eye"/>
</dbReference>
<keyword evidence="1" id="KW-0694">RNA-binding</keyword>
<dbReference type="OrthoDB" id="10268011at2759"/>
<dbReference type="PANTHER" id="PTHR10910">
    <property type="entry name" value="EUKARYOTE SPECIFIC DSRNA BINDING PROTEIN"/>
    <property type="match status" value="1"/>
</dbReference>
<dbReference type="AlphaFoldDB" id="G3PZQ1"/>
<dbReference type="GO" id="GO:0005730">
    <property type="term" value="C:nucleolus"/>
    <property type="evidence" value="ECO:0007669"/>
    <property type="project" value="TreeGrafter"/>
</dbReference>
<protein>
    <submittedName>
        <fullName evidence="5">Adenosine deaminase RNA specific B2 (inactive)</fullName>
    </submittedName>
</protein>
<dbReference type="STRING" id="69293.ENSGACP00000023091"/>